<dbReference type="InterPro" id="IPR002035">
    <property type="entry name" value="VWF_A"/>
</dbReference>
<evidence type="ECO:0000313" key="4">
    <source>
        <dbReference type="EMBL" id="GIG78070.1"/>
    </source>
</evidence>
<dbReference type="InterPro" id="IPR036465">
    <property type="entry name" value="vWFA_dom_sf"/>
</dbReference>
<dbReference type="AlphaFoldDB" id="A0A8J3M2U8"/>
<keyword evidence="5" id="KW-1185">Reference proteome</keyword>
<comment type="caution">
    <text evidence="4">The sequence shown here is derived from an EMBL/GenBank/DDBJ whole genome shotgun (WGS) entry which is preliminary data.</text>
</comment>
<feature type="domain" description="VWFA" evidence="3">
    <location>
        <begin position="404"/>
        <end position="610"/>
    </location>
</feature>
<accession>A0A8J3M2U8</accession>
<dbReference type="Pfam" id="PF13531">
    <property type="entry name" value="SBP_bac_11"/>
    <property type="match status" value="1"/>
</dbReference>
<feature type="region of interest" description="Disordered" evidence="1">
    <location>
        <begin position="18"/>
        <end position="49"/>
    </location>
</feature>
<keyword evidence="2" id="KW-0812">Transmembrane</keyword>
<dbReference type="Proteomes" id="UP000630097">
    <property type="component" value="Unassembled WGS sequence"/>
</dbReference>
<dbReference type="SUPFAM" id="SSF53300">
    <property type="entry name" value="vWA-like"/>
    <property type="match status" value="1"/>
</dbReference>
<reference evidence="4 5" key="1">
    <citation type="submission" date="2021-01" db="EMBL/GenBank/DDBJ databases">
        <title>Whole genome shotgun sequence of Planotetraspora kaengkrachanensis NBRC 104272.</title>
        <authorList>
            <person name="Komaki H."/>
            <person name="Tamura T."/>
        </authorList>
    </citation>
    <scope>NUCLEOTIDE SEQUENCE [LARGE SCALE GENOMIC DNA]</scope>
    <source>
        <strain evidence="4 5">NBRC 104272</strain>
    </source>
</reference>
<organism evidence="4 5">
    <name type="scientific">Planotetraspora kaengkrachanensis</name>
    <dbReference type="NCBI Taxonomy" id="575193"/>
    <lineage>
        <taxon>Bacteria</taxon>
        <taxon>Bacillati</taxon>
        <taxon>Actinomycetota</taxon>
        <taxon>Actinomycetes</taxon>
        <taxon>Streptosporangiales</taxon>
        <taxon>Streptosporangiaceae</taxon>
        <taxon>Planotetraspora</taxon>
    </lineage>
</organism>
<name>A0A8J3M2U8_9ACTN</name>
<keyword evidence="2" id="KW-0472">Membrane</keyword>
<dbReference type="Gene3D" id="3.40.190.10">
    <property type="entry name" value="Periplasmic binding protein-like II"/>
    <property type="match status" value="2"/>
</dbReference>
<dbReference type="Gene3D" id="3.40.50.410">
    <property type="entry name" value="von Willebrand factor, type A domain"/>
    <property type="match status" value="1"/>
</dbReference>
<evidence type="ECO:0000313" key="5">
    <source>
        <dbReference type="Proteomes" id="UP000630097"/>
    </source>
</evidence>
<evidence type="ECO:0000256" key="2">
    <source>
        <dbReference type="SAM" id="Phobius"/>
    </source>
</evidence>
<protein>
    <recommendedName>
        <fullName evidence="3">VWFA domain-containing protein</fullName>
    </recommendedName>
</protein>
<sequence>MNLPKWWRGVAYRREPIDSEEGTMGGRHRTDELDGGFDSYNDPPPRRRASRGRVFVPLAGAVALAVLLGVAAYVIVNKDAGCSSGADKIALSVAASPDIQPAMEKIAKSSAPSVDGKCVEVTVTAAKAADVANAMAGTGATGAKLNPAVWIPDSSLWLAGLAKSGGPAVKPSGNAADSPVVLTASKAGASKLKSAFSPASWTGLMSAANAANPDGLAKKVRVLALDPTQNAAGLGALLAGANVLKSAGGDEDVLVGVLRQLSESTVPSSDSMFATLTKAAARIPVGISTEQAVWAFNTNKTPSNPAVALYPAEGTVSLDYPIIITTKDAELRKAAQAFAAKVTSADGRETVQSFGFRTPDGKGGAQLTADHGVNAKKPTTLPLPNAATITQLAQAWQQIKLGTKILALIDISGTMALPADKSGTTRMQAISNVGIEGLKLFPDKAELGIWAFSDNLRGKGVDWKQVVSIGPLAQQSNGVTRRTLIEQALRASQAIPTGNTGLNDTLWAAYQKMSKDYEPDKVNTILLFTDGVGNDDPNGGISNSEILQKLKQAYDPKKPVSILIISFNTKEDENRKQMNSIAKATGGTAYFPQTVLEIRNIFLKGIARRLCAPNCGDPGGK</sequence>
<evidence type="ECO:0000256" key="1">
    <source>
        <dbReference type="SAM" id="MobiDB-lite"/>
    </source>
</evidence>
<dbReference type="Pfam" id="PF00092">
    <property type="entry name" value="VWA"/>
    <property type="match status" value="1"/>
</dbReference>
<dbReference type="PROSITE" id="PS50234">
    <property type="entry name" value="VWFA"/>
    <property type="match status" value="1"/>
</dbReference>
<feature type="transmembrane region" description="Helical" evidence="2">
    <location>
        <begin position="54"/>
        <end position="76"/>
    </location>
</feature>
<gene>
    <name evidence="4" type="ORF">Pka01_11970</name>
</gene>
<dbReference type="SMART" id="SM00327">
    <property type="entry name" value="VWA"/>
    <property type="match status" value="1"/>
</dbReference>
<keyword evidence="2" id="KW-1133">Transmembrane helix</keyword>
<dbReference type="EMBL" id="BONV01000003">
    <property type="protein sequence ID" value="GIG78070.1"/>
    <property type="molecule type" value="Genomic_DNA"/>
</dbReference>
<proteinExistence type="predicted"/>
<evidence type="ECO:0000259" key="3">
    <source>
        <dbReference type="PROSITE" id="PS50234"/>
    </source>
</evidence>
<dbReference type="SUPFAM" id="SSF53850">
    <property type="entry name" value="Periplasmic binding protein-like II"/>
    <property type="match status" value="1"/>
</dbReference>